<dbReference type="AlphaFoldDB" id="A0A640WJP2"/>
<proteinExistence type="predicted"/>
<evidence type="ECO:0000313" key="2">
    <source>
        <dbReference type="Proteomes" id="UP000466024"/>
    </source>
</evidence>
<accession>A0A640WJP2</accession>
<organism evidence="1 2">
    <name type="scientific">Salinicola corii</name>
    <dbReference type="NCBI Taxonomy" id="2606937"/>
    <lineage>
        <taxon>Bacteria</taxon>
        <taxon>Pseudomonadati</taxon>
        <taxon>Pseudomonadota</taxon>
        <taxon>Gammaproteobacteria</taxon>
        <taxon>Oceanospirillales</taxon>
        <taxon>Halomonadaceae</taxon>
        <taxon>Salinicola</taxon>
    </lineage>
</organism>
<protein>
    <submittedName>
        <fullName evidence="1">Uncharacterized protein</fullName>
    </submittedName>
</protein>
<name>A0A640WJP2_9GAMM</name>
<dbReference type="EMBL" id="VTPX01000001">
    <property type="protein sequence ID" value="KAA0020752.1"/>
    <property type="molecule type" value="Genomic_DNA"/>
</dbReference>
<reference evidence="1 2" key="1">
    <citation type="submission" date="2019-08" db="EMBL/GenBank/DDBJ databases">
        <title>Bioinformatics analysis of the strain L3 and L5.</title>
        <authorList>
            <person name="Li X."/>
        </authorList>
    </citation>
    <scope>NUCLEOTIDE SEQUENCE [LARGE SCALE GENOMIC DNA]</scope>
    <source>
        <strain evidence="1 2">L3</strain>
    </source>
</reference>
<evidence type="ECO:0000313" key="1">
    <source>
        <dbReference type="EMBL" id="KAA0020752.1"/>
    </source>
</evidence>
<gene>
    <name evidence="1" type="ORF">F0A16_02895</name>
</gene>
<sequence>MSTVERDLADYERRVDDRARYDLALGRQTDDLIDMLRRGHGFMNCNRGEAISRVDEDEITKLVTDLALAEQPSDIEAATRALRRVVYDEISGMCREVARRELERREAA</sequence>
<dbReference type="RefSeq" id="WP_149433872.1">
    <property type="nucleotide sequence ID" value="NZ_VTPX01000001.1"/>
</dbReference>
<comment type="caution">
    <text evidence="1">The sequence shown here is derived from an EMBL/GenBank/DDBJ whole genome shotgun (WGS) entry which is preliminary data.</text>
</comment>
<dbReference type="Proteomes" id="UP000466024">
    <property type="component" value="Unassembled WGS sequence"/>
</dbReference>
<keyword evidence="2" id="KW-1185">Reference proteome</keyword>